<reference evidence="4" key="1">
    <citation type="journal article" date="2019" name="Int. J. Syst. Evol. Microbiol.">
        <title>The Global Catalogue of Microorganisms (GCM) 10K type strain sequencing project: providing services to taxonomists for standard genome sequencing and annotation.</title>
        <authorList>
            <consortium name="The Broad Institute Genomics Platform"/>
            <consortium name="The Broad Institute Genome Sequencing Center for Infectious Disease"/>
            <person name="Wu L."/>
            <person name="Ma J."/>
        </authorList>
    </citation>
    <scope>NUCLEOTIDE SEQUENCE [LARGE SCALE GENOMIC DNA]</scope>
    <source>
        <strain evidence="4">CCUG 63419</strain>
    </source>
</reference>
<evidence type="ECO:0000313" key="4">
    <source>
        <dbReference type="Proteomes" id="UP001597044"/>
    </source>
</evidence>
<organism evidence="3 4">
    <name type="scientific">Paraperlucidibaca wandonensis</name>
    <dbReference type="NCBI Taxonomy" id="1268273"/>
    <lineage>
        <taxon>Bacteria</taxon>
        <taxon>Pseudomonadati</taxon>
        <taxon>Pseudomonadota</taxon>
        <taxon>Gammaproteobacteria</taxon>
        <taxon>Moraxellales</taxon>
        <taxon>Moraxellaceae</taxon>
        <taxon>Paraperlucidibaca</taxon>
    </lineage>
</organism>
<protein>
    <submittedName>
        <fullName evidence="3">DUF2063 domain-containing protein</fullName>
    </submittedName>
</protein>
<sequence length="269" mass="30575">MSAQQTKYQSAHLPEFQRLQYAFTAHLRDPEAAAAPVGIKSERLATYRELLFNNVINFVDITFPIAKAQLGEALWSRLTNRFFADFNCTSPFFYDISLHFREFTESLDWPDLLALPWLESLMHYEWMELVADIDDRPMALGVDTNALDEALSADHDPQLQLAGPAWALAYQWRVHEWREDSDLSVVKQESVCLMALRADDAALSLQIHEITPFAAFLLEALTQAEAPLALSELIARICSAMPQAHPQEVATMVRTVLRDLIAHGLRLRH</sequence>
<dbReference type="Proteomes" id="UP001597044">
    <property type="component" value="Unassembled WGS sequence"/>
</dbReference>
<gene>
    <name evidence="3" type="ORF">ACFQ0F_09220</name>
</gene>
<dbReference type="Gene3D" id="3.90.930.50">
    <property type="match status" value="1"/>
</dbReference>
<keyword evidence="4" id="KW-1185">Reference proteome</keyword>
<dbReference type="InterPro" id="IPR018640">
    <property type="entry name" value="DUF2063"/>
</dbReference>
<feature type="domain" description="NGO1945-like C-terminal" evidence="2">
    <location>
        <begin position="165"/>
        <end position="261"/>
    </location>
</feature>
<name>A0ABW3HII4_9GAMM</name>
<evidence type="ECO:0000313" key="3">
    <source>
        <dbReference type="EMBL" id="MFD0950563.1"/>
    </source>
</evidence>
<proteinExistence type="predicted"/>
<dbReference type="EMBL" id="JBHTIT010000001">
    <property type="protein sequence ID" value="MFD0950563.1"/>
    <property type="molecule type" value="Genomic_DNA"/>
</dbReference>
<dbReference type="RefSeq" id="WP_379071379.1">
    <property type="nucleotide sequence ID" value="NZ_JBHTIT010000001.1"/>
</dbReference>
<comment type="caution">
    <text evidence="3">The sequence shown here is derived from an EMBL/GenBank/DDBJ whole genome shotgun (WGS) entry which is preliminary data.</text>
</comment>
<dbReference type="Pfam" id="PF22106">
    <property type="entry name" value="NGO1945_C"/>
    <property type="match status" value="1"/>
</dbReference>
<evidence type="ECO:0000259" key="1">
    <source>
        <dbReference type="Pfam" id="PF09836"/>
    </source>
</evidence>
<accession>A0ABW3HII4</accession>
<evidence type="ECO:0000259" key="2">
    <source>
        <dbReference type="Pfam" id="PF22106"/>
    </source>
</evidence>
<dbReference type="InterPro" id="IPR044922">
    <property type="entry name" value="DUF2063_N_sf"/>
</dbReference>
<dbReference type="Gene3D" id="1.10.150.690">
    <property type="entry name" value="DUF2063"/>
    <property type="match status" value="1"/>
</dbReference>
<feature type="domain" description="Putative DNA-binding" evidence="1">
    <location>
        <begin position="19"/>
        <end position="103"/>
    </location>
</feature>
<dbReference type="InterPro" id="IPR054098">
    <property type="entry name" value="NGO1945-like_C"/>
</dbReference>
<dbReference type="Pfam" id="PF09836">
    <property type="entry name" value="DUF2063"/>
    <property type="match status" value="1"/>
</dbReference>